<evidence type="ECO:0000313" key="2">
    <source>
        <dbReference type="Proteomes" id="UP000002009"/>
    </source>
</evidence>
<evidence type="ECO:0008006" key="3">
    <source>
        <dbReference type="Google" id="ProtNLM"/>
    </source>
</evidence>
<dbReference type="AlphaFoldDB" id="C1E8B8"/>
<dbReference type="KEGG" id="mis:MICPUN_59316"/>
<accession>C1E8B8</accession>
<dbReference type="GO" id="GO:0003993">
    <property type="term" value="F:acid phosphatase activity"/>
    <property type="evidence" value="ECO:0007669"/>
    <property type="project" value="TreeGrafter"/>
</dbReference>
<dbReference type="STRING" id="296587.C1E8B8"/>
<dbReference type="Gene3D" id="3.40.50.1000">
    <property type="entry name" value="HAD superfamily/HAD-like"/>
    <property type="match status" value="1"/>
</dbReference>
<dbReference type="PANTHER" id="PTHR17901">
    <property type="entry name" value="MAGNESIUM-DEPENDENT PHOSPHATASE 1 MDP1"/>
    <property type="match status" value="1"/>
</dbReference>
<protein>
    <recommendedName>
        <fullName evidence="3">Magnesium-dependent phosphatase-1</fullName>
    </recommendedName>
</protein>
<dbReference type="OrthoDB" id="2865258at2759"/>
<sequence length="221" mass="23905">MPEGPYPELAVFDLDACFWDEEMYTLRDIVDPARSVRGNLGNGVGEGVVSAMSGNTAITINPGALRALQDFHAGKYPGMRIAAASSADTPLAVRIGRSALDVLEIVPGVTARAVFAIGWPEGFDGNMQIGRTPPLSSNKSQTHFPILRRETGVGYDRMLFFDDCNWGDHCAAVANGCRDEMTGLGPVVVRTPRGLQVAEWEKGLELYRERVAKFAPAEPPL</sequence>
<dbReference type="Pfam" id="PF12689">
    <property type="entry name" value="Acid_PPase"/>
    <property type="match status" value="1"/>
</dbReference>
<dbReference type="InterPro" id="IPR023214">
    <property type="entry name" value="HAD_sf"/>
</dbReference>
<reference evidence="1 2" key="1">
    <citation type="journal article" date="2009" name="Science">
        <title>Green evolution and dynamic adaptations revealed by genomes of the marine picoeukaryotes Micromonas.</title>
        <authorList>
            <person name="Worden A.Z."/>
            <person name="Lee J.H."/>
            <person name="Mock T."/>
            <person name="Rouze P."/>
            <person name="Simmons M.P."/>
            <person name="Aerts A.L."/>
            <person name="Allen A.E."/>
            <person name="Cuvelier M.L."/>
            <person name="Derelle E."/>
            <person name="Everett M.V."/>
            <person name="Foulon E."/>
            <person name="Grimwood J."/>
            <person name="Gundlach H."/>
            <person name="Henrissat B."/>
            <person name="Napoli C."/>
            <person name="McDonald S.M."/>
            <person name="Parker M.S."/>
            <person name="Rombauts S."/>
            <person name="Salamov A."/>
            <person name="Von Dassow P."/>
            <person name="Badger J.H."/>
            <person name="Coutinho P.M."/>
            <person name="Demir E."/>
            <person name="Dubchak I."/>
            <person name="Gentemann C."/>
            <person name="Eikrem W."/>
            <person name="Gready J.E."/>
            <person name="John U."/>
            <person name="Lanier W."/>
            <person name="Lindquist E.A."/>
            <person name="Lucas S."/>
            <person name="Mayer K.F."/>
            <person name="Moreau H."/>
            <person name="Not F."/>
            <person name="Otillar R."/>
            <person name="Panaud O."/>
            <person name="Pangilinan J."/>
            <person name="Paulsen I."/>
            <person name="Piegu B."/>
            <person name="Poliakov A."/>
            <person name="Robbens S."/>
            <person name="Schmutz J."/>
            <person name="Toulza E."/>
            <person name="Wyss T."/>
            <person name="Zelensky A."/>
            <person name="Zhou K."/>
            <person name="Armbrust E.V."/>
            <person name="Bhattacharya D."/>
            <person name="Goodenough U.W."/>
            <person name="Van de Peer Y."/>
            <person name="Grigoriev I.V."/>
        </authorList>
    </citation>
    <scope>NUCLEOTIDE SEQUENCE [LARGE SCALE GENOMIC DNA]</scope>
    <source>
        <strain evidence="2">RCC299 / NOUM17</strain>
    </source>
</reference>
<proteinExistence type="predicted"/>
<organism evidence="1 2">
    <name type="scientific">Micromonas commoda (strain RCC299 / NOUM17 / CCMP2709)</name>
    <name type="common">Picoplanktonic green alga</name>
    <dbReference type="NCBI Taxonomy" id="296587"/>
    <lineage>
        <taxon>Eukaryota</taxon>
        <taxon>Viridiplantae</taxon>
        <taxon>Chlorophyta</taxon>
        <taxon>Mamiellophyceae</taxon>
        <taxon>Mamiellales</taxon>
        <taxon>Mamiellaceae</taxon>
        <taxon>Micromonas</taxon>
    </lineage>
</organism>
<dbReference type="PANTHER" id="PTHR17901:SF14">
    <property type="entry name" value="MAGNESIUM-DEPENDENT PHOSPHATASE 1"/>
    <property type="match status" value="1"/>
</dbReference>
<dbReference type="InterPro" id="IPR010036">
    <property type="entry name" value="MDP_1_eu_arc"/>
</dbReference>
<evidence type="ECO:0000313" key="1">
    <source>
        <dbReference type="EMBL" id="ACO64123.1"/>
    </source>
</evidence>
<dbReference type="SUPFAM" id="SSF56784">
    <property type="entry name" value="HAD-like"/>
    <property type="match status" value="1"/>
</dbReference>
<dbReference type="InterPro" id="IPR036412">
    <property type="entry name" value="HAD-like_sf"/>
</dbReference>
<name>C1E8B8_MICCC</name>
<dbReference type="RefSeq" id="XP_002502865.1">
    <property type="nucleotide sequence ID" value="XM_002502819.1"/>
</dbReference>
<dbReference type="EMBL" id="CP001327">
    <property type="protein sequence ID" value="ACO64123.1"/>
    <property type="molecule type" value="Genomic_DNA"/>
</dbReference>
<dbReference type="eggNOG" id="ENOG502RZK1">
    <property type="taxonomic scope" value="Eukaryota"/>
</dbReference>
<gene>
    <name evidence="1" type="ORF">MICPUN_59316</name>
</gene>
<keyword evidence="2" id="KW-1185">Reference proteome</keyword>
<dbReference type="Proteomes" id="UP000002009">
    <property type="component" value="Chromosome 6"/>
</dbReference>
<dbReference type="GeneID" id="8244516"/>
<dbReference type="InParanoid" id="C1E8B8"/>
<dbReference type="OMA" id="NWGDHCA"/>